<evidence type="ECO:0000313" key="2">
    <source>
        <dbReference type="EMBL" id="MBY8917812.1"/>
    </source>
</evidence>
<name>A0ABS7RBN4_9HYPH</name>
<reference evidence="2 3" key="1">
    <citation type="submission" date="2021-06" db="EMBL/GenBank/DDBJ databases">
        <title>Nitratireductor porphyridii sp. nov., isolated from a small marine red alga, Porphyridium purpureum in South Korea.</title>
        <authorList>
            <person name="Kim K.H."/>
            <person name="Kristyanto S."/>
            <person name="Jeon C.O."/>
        </authorList>
    </citation>
    <scope>NUCLEOTIDE SEQUENCE [LARGE SCALE GENOMIC DNA]</scope>
    <source>
        <strain evidence="2 3">R6</strain>
    </source>
</reference>
<evidence type="ECO:0000313" key="3">
    <source>
        <dbReference type="Proteomes" id="UP000777661"/>
    </source>
</evidence>
<comment type="caution">
    <text evidence="2">The sequence shown here is derived from an EMBL/GenBank/DDBJ whole genome shotgun (WGS) entry which is preliminary data.</text>
</comment>
<dbReference type="RefSeq" id="WP_223006248.1">
    <property type="nucleotide sequence ID" value="NZ_JAHSQO010000004.1"/>
</dbReference>
<protein>
    <submittedName>
        <fullName evidence="2">Uncharacterized protein</fullName>
    </submittedName>
</protein>
<feature type="compositionally biased region" description="Basic and acidic residues" evidence="1">
    <location>
        <begin position="65"/>
        <end position="75"/>
    </location>
</feature>
<keyword evidence="3" id="KW-1185">Reference proteome</keyword>
<evidence type="ECO:0000256" key="1">
    <source>
        <dbReference type="SAM" id="MobiDB-lite"/>
    </source>
</evidence>
<sequence>MSRSIHNARSDAQTDAQIEALLSPQDEVSIVDSLFAMSKGHAAPGTRDVLERVLEARLEARLARRMRQTIEKSPDHPTGSSRSAA</sequence>
<proteinExistence type="predicted"/>
<dbReference type="EMBL" id="JAHSQO010000004">
    <property type="protein sequence ID" value="MBY8917812.1"/>
    <property type="molecule type" value="Genomic_DNA"/>
</dbReference>
<feature type="region of interest" description="Disordered" evidence="1">
    <location>
        <begin position="65"/>
        <end position="85"/>
    </location>
</feature>
<organism evidence="2 3">
    <name type="scientific">Nitratireductor rhodophyticola</name>
    <dbReference type="NCBI Taxonomy" id="2854036"/>
    <lineage>
        <taxon>Bacteria</taxon>
        <taxon>Pseudomonadati</taxon>
        <taxon>Pseudomonadota</taxon>
        <taxon>Alphaproteobacteria</taxon>
        <taxon>Hyphomicrobiales</taxon>
        <taxon>Phyllobacteriaceae</taxon>
        <taxon>Nitratireductor</taxon>
    </lineage>
</organism>
<dbReference type="Proteomes" id="UP000777661">
    <property type="component" value="Unassembled WGS sequence"/>
</dbReference>
<gene>
    <name evidence="2" type="ORF">KVG22_14500</name>
</gene>
<accession>A0ABS7RBN4</accession>